<dbReference type="AlphaFoldDB" id="A0A7W9KE88"/>
<organism evidence="2 3">
    <name type="scientific">Kutzneria kofuensis</name>
    <dbReference type="NCBI Taxonomy" id="103725"/>
    <lineage>
        <taxon>Bacteria</taxon>
        <taxon>Bacillati</taxon>
        <taxon>Actinomycetota</taxon>
        <taxon>Actinomycetes</taxon>
        <taxon>Pseudonocardiales</taxon>
        <taxon>Pseudonocardiaceae</taxon>
        <taxon>Kutzneria</taxon>
    </lineage>
</organism>
<evidence type="ECO:0000256" key="1">
    <source>
        <dbReference type="SAM" id="Phobius"/>
    </source>
</evidence>
<evidence type="ECO:0000313" key="3">
    <source>
        <dbReference type="Proteomes" id="UP000585638"/>
    </source>
</evidence>
<accession>A0A7W9KE88</accession>
<evidence type="ECO:0000313" key="2">
    <source>
        <dbReference type="EMBL" id="MBB5890936.1"/>
    </source>
</evidence>
<dbReference type="EMBL" id="JACHIR010000001">
    <property type="protein sequence ID" value="MBB5890936.1"/>
    <property type="molecule type" value="Genomic_DNA"/>
</dbReference>
<name>A0A7W9KE88_9PSEU</name>
<comment type="caution">
    <text evidence="2">The sequence shown here is derived from an EMBL/GenBank/DDBJ whole genome shotgun (WGS) entry which is preliminary data.</text>
</comment>
<keyword evidence="1" id="KW-0472">Membrane</keyword>
<reference evidence="2 3" key="1">
    <citation type="submission" date="2020-08" db="EMBL/GenBank/DDBJ databases">
        <title>Sequencing the genomes of 1000 actinobacteria strains.</title>
        <authorList>
            <person name="Klenk H.-P."/>
        </authorList>
    </citation>
    <scope>NUCLEOTIDE SEQUENCE [LARGE SCALE GENOMIC DNA]</scope>
    <source>
        <strain evidence="2 3">DSM 43851</strain>
    </source>
</reference>
<gene>
    <name evidence="2" type="ORF">BJ998_002132</name>
</gene>
<dbReference type="Proteomes" id="UP000585638">
    <property type="component" value="Unassembled WGS sequence"/>
</dbReference>
<proteinExistence type="predicted"/>
<feature type="transmembrane region" description="Helical" evidence="1">
    <location>
        <begin position="66"/>
        <end position="92"/>
    </location>
</feature>
<feature type="transmembrane region" description="Helical" evidence="1">
    <location>
        <begin position="104"/>
        <end position="121"/>
    </location>
</feature>
<feature type="transmembrane region" description="Helical" evidence="1">
    <location>
        <begin position="6"/>
        <end position="27"/>
    </location>
</feature>
<keyword evidence="1" id="KW-1133">Transmembrane helix</keyword>
<sequence>MVVDLIAVLTGIALGGVTGLSVLRTVVNPRDRSSRAARLTARLTYRALLLGASALPHQRRERALDLCVPLSLTVLLGGWLAATAAACWLVAFGLPSGAEEVVRVTGWSLAVIEGLLFTVYLSKLIDGYQRREAITTRLQARATSPLDAEVVLADRLRGGSRSDLGTAFEHWADWMADVRSSHAGYPALLYQRPAGEMCWVEAAVIVLDAAALTEAVAPAWAPPSVRVLLAAGSDCIQRLAWQLNIRLAVPSVSMHGREERAFTDSVRCAVAAGLPKERDSDRSWLAFQDSRTRYAPHADAICSHLRYLNGAWGPERENGAKGETVAPHSIQ</sequence>
<dbReference type="RefSeq" id="WP_184860717.1">
    <property type="nucleotide sequence ID" value="NZ_JACHIR010000001.1"/>
</dbReference>
<keyword evidence="1" id="KW-0812">Transmembrane</keyword>
<protein>
    <submittedName>
        <fullName evidence="2">Uncharacterized protein</fullName>
    </submittedName>
</protein>
<keyword evidence="3" id="KW-1185">Reference proteome</keyword>